<dbReference type="Proteomes" id="UP000824533">
    <property type="component" value="Linkage Group LG20"/>
</dbReference>
<evidence type="ECO:0000313" key="2">
    <source>
        <dbReference type="Proteomes" id="UP000824533"/>
    </source>
</evidence>
<keyword evidence="2" id="KW-1185">Reference proteome</keyword>
<evidence type="ECO:0000313" key="1">
    <source>
        <dbReference type="EMBL" id="KAJ0173230.1"/>
    </source>
</evidence>
<sequence length="262" mass="30483">MIARDVKFHESPNTRKDISKQEPSLLNITKDDDQDFIEIDFTKSNVPIEERRHEAEEVDNMQDIWSECQEYPAEYDRDDVSSPRRLQVEQQAEEIRRDTLDQLRMTTRAPGRPRILRTGSVGRPKKIYQTREVERSVTSTDANEVEDFAGSTEITLKNALKRNKMARRFLFFIVAVYLVYPCEMRRNKVNDYPSDKQLTLQRKETTPVDFTRLVVMRLVYGLAKVLGFEEPVSEVLNGAFVPPGADDDDDFGDDDDIFDDDY</sequence>
<dbReference type="EMBL" id="CM034406">
    <property type="protein sequence ID" value="KAJ0173230.1"/>
    <property type="molecule type" value="Genomic_DNA"/>
</dbReference>
<gene>
    <name evidence="1" type="ORF">K1T71_011406</name>
</gene>
<proteinExistence type="predicted"/>
<protein>
    <submittedName>
        <fullName evidence="1">Uncharacterized protein</fullName>
    </submittedName>
</protein>
<name>A0ACC1CNY7_9NEOP</name>
<accession>A0ACC1CNY7</accession>
<reference evidence="1 2" key="1">
    <citation type="journal article" date="2021" name="Front. Genet.">
        <title>Chromosome-Level Genome Assembly Reveals Significant Gene Expansion in the Toll and IMD Signaling Pathways of Dendrolimus kikuchii.</title>
        <authorList>
            <person name="Zhou J."/>
            <person name="Wu P."/>
            <person name="Xiong Z."/>
            <person name="Liu N."/>
            <person name="Zhao N."/>
            <person name="Ji M."/>
            <person name="Qiu Y."/>
            <person name="Yang B."/>
        </authorList>
    </citation>
    <scope>NUCLEOTIDE SEQUENCE [LARGE SCALE GENOMIC DNA]</scope>
    <source>
        <strain evidence="1">Ann1</strain>
    </source>
</reference>
<organism evidence="1 2">
    <name type="scientific">Dendrolimus kikuchii</name>
    <dbReference type="NCBI Taxonomy" id="765133"/>
    <lineage>
        <taxon>Eukaryota</taxon>
        <taxon>Metazoa</taxon>
        <taxon>Ecdysozoa</taxon>
        <taxon>Arthropoda</taxon>
        <taxon>Hexapoda</taxon>
        <taxon>Insecta</taxon>
        <taxon>Pterygota</taxon>
        <taxon>Neoptera</taxon>
        <taxon>Endopterygota</taxon>
        <taxon>Lepidoptera</taxon>
        <taxon>Glossata</taxon>
        <taxon>Ditrysia</taxon>
        <taxon>Bombycoidea</taxon>
        <taxon>Lasiocampidae</taxon>
        <taxon>Dendrolimus</taxon>
    </lineage>
</organism>
<comment type="caution">
    <text evidence="1">The sequence shown here is derived from an EMBL/GenBank/DDBJ whole genome shotgun (WGS) entry which is preliminary data.</text>
</comment>